<keyword evidence="2" id="KW-1003">Cell membrane</keyword>
<dbReference type="Proteomes" id="UP000287910">
    <property type="component" value="Unassembled WGS sequence"/>
</dbReference>
<evidence type="ECO:0000256" key="3">
    <source>
        <dbReference type="ARBA" id="ARBA00022692"/>
    </source>
</evidence>
<evidence type="ECO:0000313" key="8">
    <source>
        <dbReference type="Proteomes" id="UP000287910"/>
    </source>
</evidence>
<feature type="transmembrane region" description="Helical" evidence="6">
    <location>
        <begin position="241"/>
        <end position="258"/>
    </location>
</feature>
<dbReference type="NCBIfam" id="TIGR02454">
    <property type="entry name" value="ECF_T_CbiQ"/>
    <property type="match status" value="1"/>
</dbReference>
<dbReference type="InterPro" id="IPR012809">
    <property type="entry name" value="ECF_CbiQ"/>
</dbReference>
<dbReference type="RefSeq" id="WP_126657819.1">
    <property type="nucleotide sequence ID" value="NZ_RYYR01000004.1"/>
</dbReference>
<feature type="transmembrane region" description="Helical" evidence="6">
    <location>
        <begin position="116"/>
        <end position="140"/>
    </location>
</feature>
<evidence type="ECO:0000256" key="4">
    <source>
        <dbReference type="ARBA" id="ARBA00022989"/>
    </source>
</evidence>
<dbReference type="EMBL" id="RYYR01000004">
    <property type="protein sequence ID" value="RUL55579.1"/>
    <property type="molecule type" value="Genomic_DNA"/>
</dbReference>
<accession>A0A3S0QRA7</accession>
<sequence>MLNIDYIAHHNGLQKVAAGQKLLLSIGALLIVTVSRNNSVALWTLLVMSSVIVFYAKIPLKAYVTLMLAPLGFSLAGIVTIVVSISFTNEVNTDMLWHLFTPFATLYILPSDVDRAINIFLVAFSASSCLYLLILTTPIYEISPILLKCKVPTIVIELIELIYRFIFIFLQASMQLYTAQQARLGYKSYKMSFQSLVLLISVLFRSIFFHYEKMTLAMKSRNIEHFIIPDVYLLKKKWQRLPLILFIVYVFVAIGLIFV</sequence>
<evidence type="ECO:0000256" key="5">
    <source>
        <dbReference type="ARBA" id="ARBA00023136"/>
    </source>
</evidence>
<dbReference type="InterPro" id="IPR003339">
    <property type="entry name" value="ABC/ECF_trnsptr_transmembrane"/>
</dbReference>
<dbReference type="GO" id="GO:0043190">
    <property type="term" value="C:ATP-binding cassette (ABC) transporter complex"/>
    <property type="evidence" value="ECO:0007669"/>
    <property type="project" value="InterPro"/>
</dbReference>
<dbReference type="CDD" id="cd16914">
    <property type="entry name" value="EcfT"/>
    <property type="match status" value="1"/>
</dbReference>
<dbReference type="InterPro" id="IPR052770">
    <property type="entry name" value="Cobalt_transport_CbiQ"/>
</dbReference>
<evidence type="ECO:0000256" key="2">
    <source>
        <dbReference type="ARBA" id="ARBA00022475"/>
    </source>
</evidence>
<comment type="subcellular location">
    <subcellularLocation>
        <location evidence="1">Cell membrane</location>
        <topology evidence="1">Multi-pass membrane protein</topology>
    </subcellularLocation>
</comment>
<name>A0A3S0QRA7_9BACI</name>
<dbReference type="AlphaFoldDB" id="A0A3S0QRA7"/>
<keyword evidence="5 6" id="KW-0472">Membrane</keyword>
<feature type="transmembrane region" description="Helical" evidence="6">
    <location>
        <begin position="12"/>
        <end position="34"/>
    </location>
</feature>
<reference evidence="7 8" key="1">
    <citation type="submission" date="2018-12" db="EMBL/GenBank/DDBJ databases">
        <title>Lysinibacillus antri sp. nov., isolated from a cave soil.</title>
        <authorList>
            <person name="Narsing Rao M.P."/>
            <person name="Zhang H."/>
            <person name="Dong Z.-Y."/>
            <person name="Niu X.-K."/>
            <person name="Zhang K."/>
            <person name="Fang B.-Z."/>
            <person name="Kang Y.-Q."/>
            <person name="Xiao M."/>
            <person name="Li W.-J."/>
        </authorList>
    </citation>
    <scope>NUCLEOTIDE SEQUENCE [LARGE SCALE GENOMIC DNA]</scope>
    <source>
        <strain evidence="7 8">SYSU K30002</strain>
    </source>
</reference>
<organism evidence="7 8">
    <name type="scientific">Lysinibacillus antri</name>
    <dbReference type="NCBI Taxonomy" id="2498145"/>
    <lineage>
        <taxon>Bacteria</taxon>
        <taxon>Bacillati</taxon>
        <taxon>Bacillota</taxon>
        <taxon>Bacilli</taxon>
        <taxon>Bacillales</taxon>
        <taxon>Bacillaceae</taxon>
        <taxon>Lysinibacillus</taxon>
    </lineage>
</organism>
<evidence type="ECO:0000313" key="7">
    <source>
        <dbReference type="EMBL" id="RUL55579.1"/>
    </source>
</evidence>
<dbReference type="GO" id="GO:0006824">
    <property type="term" value="P:cobalt ion transport"/>
    <property type="evidence" value="ECO:0007669"/>
    <property type="project" value="InterPro"/>
</dbReference>
<feature type="transmembrane region" description="Helical" evidence="6">
    <location>
        <begin position="191"/>
        <end position="211"/>
    </location>
</feature>
<feature type="transmembrane region" description="Helical" evidence="6">
    <location>
        <begin position="40"/>
        <end position="56"/>
    </location>
</feature>
<feature type="transmembrane region" description="Helical" evidence="6">
    <location>
        <begin position="63"/>
        <end position="87"/>
    </location>
</feature>
<evidence type="ECO:0000256" key="6">
    <source>
        <dbReference type="SAM" id="Phobius"/>
    </source>
</evidence>
<gene>
    <name evidence="7" type="primary">cbiQ</name>
    <name evidence="7" type="ORF">EK386_04445</name>
</gene>
<keyword evidence="8" id="KW-1185">Reference proteome</keyword>
<keyword evidence="4 6" id="KW-1133">Transmembrane helix</keyword>
<dbReference type="PANTHER" id="PTHR43723:SF1">
    <property type="entry name" value="COBALT TRANSPORT PROTEIN CBIQ"/>
    <property type="match status" value="1"/>
</dbReference>
<dbReference type="Pfam" id="PF02361">
    <property type="entry name" value="CbiQ"/>
    <property type="match status" value="1"/>
</dbReference>
<comment type="caution">
    <text evidence="7">The sequence shown here is derived from an EMBL/GenBank/DDBJ whole genome shotgun (WGS) entry which is preliminary data.</text>
</comment>
<dbReference type="PANTHER" id="PTHR43723">
    <property type="entry name" value="COBALT TRANSPORT PROTEIN CBIQ"/>
    <property type="match status" value="1"/>
</dbReference>
<feature type="transmembrane region" description="Helical" evidence="6">
    <location>
        <begin position="161"/>
        <end position="179"/>
    </location>
</feature>
<proteinExistence type="predicted"/>
<protein>
    <submittedName>
        <fullName evidence="7">Cobalt ECF transporter T component CbiQ</fullName>
    </submittedName>
</protein>
<evidence type="ECO:0000256" key="1">
    <source>
        <dbReference type="ARBA" id="ARBA00004651"/>
    </source>
</evidence>
<keyword evidence="3 6" id="KW-0812">Transmembrane</keyword>